<evidence type="ECO:0000313" key="1">
    <source>
        <dbReference type="EMBL" id="RJF90792.1"/>
    </source>
</evidence>
<organism evidence="1 2">
    <name type="scientific">Sphingomonas cavernae</name>
    <dbReference type="NCBI Taxonomy" id="2320861"/>
    <lineage>
        <taxon>Bacteria</taxon>
        <taxon>Pseudomonadati</taxon>
        <taxon>Pseudomonadota</taxon>
        <taxon>Alphaproteobacteria</taxon>
        <taxon>Sphingomonadales</taxon>
        <taxon>Sphingomonadaceae</taxon>
        <taxon>Sphingomonas</taxon>
    </lineage>
</organism>
<protein>
    <submittedName>
        <fullName evidence="1">Peptidoglycan endopeptidase</fullName>
    </submittedName>
</protein>
<dbReference type="OrthoDB" id="8481272at2"/>
<reference evidence="1 2" key="1">
    <citation type="submission" date="2018-09" db="EMBL/GenBank/DDBJ databases">
        <authorList>
            <person name="Zhu H."/>
        </authorList>
    </citation>
    <scope>NUCLEOTIDE SEQUENCE [LARGE SCALE GENOMIC DNA]</scope>
    <source>
        <strain evidence="1 2">K2R01-6</strain>
    </source>
</reference>
<proteinExistence type="predicted"/>
<accession>A0A418WLF1</accession>
<dbReference type="AlphaFoldDB" id="A0A418WLF1"/>
<dbReference type="Proteomes" id="UP000286100">
    <property type="component" value="Unassembled WGS sequence"/>
</dbReference>
<gene>
    <name evidence="1" type="ORF">D3876_11405</name>
</gene>
<comment type="caution">
    <text evidence="1">The sequence shown here is derived from an EMBL/GenBank/DDBJ whole genome shotgun (WGS) entry which is preliminary data.</text>
</comment>
<evidence type="ECO:0000313" key="2">
    <source>
        <dbReference type="Proteomes" id="UP000286100"/>
    </source>
</evidence>
<dbReference type="EMBL" id="QYUM01000003">
    <property type="protein sequence ID" value="RJF90792.1"/>
    <property type="molecule type" value="Genomic_DNA"/>
</dbReference>
<sequence>MICSRAIPVGEAIAAAARTLVGARFRLHGRERATGLDCVGVVACACGRPKAAPSGYALRGGRAEDFAAMLGAAGLARVDDAMPGDVALVEAGASQFHLIVMTHTGFVHADAALRRVVERPGGVPWPVIGYWRMGEA</sequence>
<dbReference type="Gene3D" id="3.90.1720.10">
    <property type="entry name" value="endopeptidase domain like (from Nostoc punctiforme)"/>
    <property type="match status" value="1"/>
</dbReference>
<name>A0A418WLF1_9SPHN</name>
<keyword evidence="2" id="KW-1185">Reference proteome</keyword>